<protein>
    <submittedName>
        <fullName evidence="1">Uncharacterized protein</fullName>
    </submittedName>
</protein>
<organism evidence="1 2">
    <name type="scientific">Phytophthora cactorum</name>
    <dbReference type="NCBI Taxonomy" id="29920"/>
    <lineage>
        <taxon>Eukaryota</taxon>
        <taxon>Sar</taxon>
        <taxon>Stramenopiles</taxon>
        <taxon>Oomycota</taxon>
        <taxon>Peronosporomycetes</taxon>
        <taxon>Peronosporales</taxon>
        <taxon>Peronosporaceae</taxon>
        <taxon>Phytophthora</taxon>
    </lineage>
</organism>
<dbReference type="EMBL" id="JAENGZ010000753">
    <property type="protein sequence ID" value="KAG6954324.1"/>
    <property type="molecule type" value="Genomic_DNA"/>
</dbReference>
<accession>A0A8T1U3G6</accession>
<name>A0A8T1U3G6_9STRA</name>
<dbReference type="AlphaFoldDB" id="A0A8T1U3G6"/>
<comment type="caution">
    <text evidence="1">The sequence shown here is derived from an EMBL/GenBank/DDBJ whole genome shotgun (WGS) entry which is preliminary data.</text>
</comment>
<dbReference type="Proteomes" id="UP000688947">
    <property type="component" value="Unassembled WGS sequence"/>
</dbReference>
<evidence type="ECO:0000313" key="2">
    <source>
        <dbReference type="Proteomes" id="UP000688947"/>
    </source>
</evidence>
<sequence length="103" mass="11499">MNMLSIKAAYVPEQKLLNTFATPMVNGIEDAVLDRTTFAMVAIGDTCNPIVVPMEMKPSVVPTDERDWPVYLVSAKTLYSVTSTHVMKEVMKEYTTLVGRRNS</sequence>
<dbReference type="OrthoDB" id="10391067at2759"/>
<proteinExistence type="predicted"/>
<reference evidence="1" key="1">
    <citation type="submission" date="2021-01" db="EMBL/GenBank/DDBJ databases">
        <title>Phytophthora aleatoria, a newly-described species from Pinus radiata is distinct from Phytophthora cactorum isolates based on comparative genomics.</title>
        <authorList>
            <person name="Mcdougal R."/>
            <person name="Panda P."/>
            <person name="Williams N."/>
            <person name="Studholme D.J."/>
        </authorList>
    </citation>
    <scope>NUCLEOTIDE SEQUENCE</scope>
    <source>
        <strain evidence="1">NZFS 3830</strain>
    </source>
</reference>
<gene>
    <name evidence="1" type="ORF">JG687_00011864</name>
</gene>
<evidence type="ECO:0000313" key="1">
    <source>
        <dbReference type="EMBL" id="KAG6954324.1"/>
    </source>
</evidence>